<evidence type="ECO:0000256" key="3">
    <source>
        <dbReference type="ARBA" id="ARBA00022692"/>
    </source>
</evidence>
<evidence type="ECO:0000313" key="8">
    <source>
        <dbReference type="EMBL" id="KAF5841846.1"/>
    </source>
</evidence>
<feature type="region of interest" description="Disordered" evidence="6">
    <location>
        <begin position="14"/>
        <end position="54"/>
    </location>
</feature>
<sequence>MELTNRINRRGVGFGRTLHSQARPACSARPKSPIAAPSGTLRWRSAPKAMGESGNCITEATSKSIIASAAPPQGGGGPNDSQGGSGGGDGGGSNGGGGAHVGKGDGSEGQGHPMQLWTYLYAALLGVGGLMGYVKKGSSKSLGGGLSAALVLGLAARSMGSKGAAGAQVAFGISLLMGVFFLARFVKSKKVMPGGVGAGVSLGMAAGYLAVGL</sequence>
<comment type="subcellular location">
    <subcellularLocation>
        <location evidence="1">Membrane</location>
    </subcellularLocation>
</comment>
<evidence type="ECO:0000256" key="4">
    <source>
        <dbReference type="ARBA" id="ARBA00022989"/>
    </source>
</evidence>
<dbReference type="InterPro" id="IPR044890">
    <property type="entry name" value="TMEM14_sf"/>
</dbReference>
<keyword evidence="9" id="KW-1185">Reference proteome</keyword>
<keyword evidence="5 7" id="KW-0472">Membrane</keyword>
<dbReference type="InterPro" id="IPR005349">
    <property type="entry name" value="TMEM14"/>
</dbReference>
<keyword evidence="3 7" id="KW-0812">Transmembrane</keyword>
<proteinExistence type="inferred from homology"/>
<dbReference type="PANTHER" id="PTHR12668">
    <property type="entry name" value="TRANSMEMBRANE PROTEIN 14, 15"/>
    <property type="match status" value="1"/>
</dbReference>
<dbReference type="Gene3D" id="1.10.10.1740">
    <property type="entry name" value="Transmembrane protein 14-like"/>
    <property type="match status" value="1"/>
</dbReference>
<comment type="similarity">
    <text evidence="2">Belongs to the TMEM14 family.</text>
</comment>
<protein>
    <submittedName>
        <fullName evidence="8">Transmembrane proteins 14C-domain-containing protein</fullName>
    </submittedName>
</protein>
<reference evidence="8" key="1">
    <citation type="submission" date="2017-08" db="EMBL/GenBank/DDBJ databases">
        <authorList>
            <person name="Polle J.E."/>
            <person name="Barry K."/>
            <person name="Cushman J."/>
            <person name="Schmutz J."/>
            <person name="Tran D."/>
            <person name="Hathwaick L.T."/>
            <person name="Yim W.C."/>
            <person name="Jenkins J."/>
            <person name="Mckie-Krisberg Z.M."/>
            <person name="Prochnik S."/>
            <person name="Lindquist E."/>
            <person name="Dockter R.B."/>
            <person name="Adam C."/>
            <person name="Molina H."/>
            <person name="Bunkerborg J."/>
            <person name="Jin E."/>
            <person name="Buchheim M."/>
            <person name="Magnuson J."/>
        </authorList>
    </citation>
    <scope>NUCLEOTIDE SEQUENCE</scope>
    <source>
        <strain evidence="8">CCAP 19/18</strain>
    </source>
</reference>
<organism evidence="8 9">
    <name type="scientific">Dunaliella salina</name>
    <name type="common">Green alga</name>
    <name type="synonym">Protococcus salinus</name>
    <dbReference type="NCBI Taxonomy" id="3046"/>
    <lineage>
        <taxon>Eukaryota</taxon>
        <taxon>Viridiplantae</taxon>
        <taxon>Chlorophyta</taxon>
        <taxon>core chlorophytes</taxon>
        <taxon>Chlorophyceae</taxon>
        <taxon>CS clade</taxon>
        <taxon>Chlamydomonadales</taxon>
        <taxon>Dunaliellaceae</taxon>
        <taxon>Dunaliella</taxon>
    </lineage>
</organism>
<feature type="region of interest" description="Disordered" evidence="6">
    <location>
        <begin position="67"/>
        <end position="108"/>
    </location>
</feature>
<evidence type="ECO:0000256" key="5">
    <source>
        <dbReference type="ARBA" id="ARBA00023136"/>
    </source>
</evidence>
<evidence type="ECO:0000313" key="9">
    <source>
        <dbReference type="Proteomes" id="UP000815325"/>
    </source>
</evidence>
<gene>
    <name evidence="8" type="ORF">DUNSADRAFT_10909</name>
</gene>
<feature type="transmembrane region" description="Helical" evidence="7">
    <location>
        <begin position="165"/>
        <end position="186"/>
    </location>
</feature>
<dbReference type="EMBL" id="MU069475">
    <property type="protein sequence ID" value="KAF5841846.1"/>
    <property type="molecule type" value="Genomic_DNA"/>
</dbReference>
<keyword evidence="4 7" id="KW-1133">Transmembrane helix</keyword>
<evidence type="ECO:0000256" key="6">
    <source>
        <dbReference type="SAM" id="MobiDB-lite"/>
    </source>
</evidence>
<dbReference type="Proteomes" id="UP000815325">
    <property type="component" value="Unassembled WGS sequence"/>
</dbReference>
<dbReference type="Pfam" id="PF03647">
    <property type="entry name" value="Tmemb_14"/>
    <property type="match status" value="1"/>
</dbReference>
<feature type="transmembrane region" description="Helical" evidence="7">
    <location>
        <begin position="116"/>
        <end position="134"/>
    </location>
</feature>
<feature type="transmembrane region" description="Helical" evidence="7">
    <location>
        <begin position="193"/>
        <end position="211"/>
    </location>
</feature>
<accession>A0ABQ7H4R1</accession>
<evidence type="ECO:0000256" key="1">
    <source>
        <dbReference type="ARBA" id="ARBA00004370"/>
    </source>
</evidence>
<dbReference type="PANTHER" id="PTHR12668:SF43">
    <property type="entry name" value="TRANSMEMBRANE PROTEIN 14 HOMOLOG"/>
    <property type="match status" value="1"/>
</dbReference>
<comment type="caution">
    <text evidence="8">The sequence shown here is derived from an EMBL/GenBank/DDBJ whole genome shotgun (WGS) entry which is preliminary data.</text>
</comment>
<feature type="compositionally biased region" description="Gly residues" evidence="6">
    <location>
        <begin position="73"/>
        <end position="101"/>
    </location>
</feature>
<evidence type="ECO:0000256" key="2">
    <source>
        <dbReference type="ARBA" id="ARBA00007590"/>
    </source>
</evidence>
<evidence type="ECO:0000256" key="7">
    <source>
        <dbReference type="SAM" id="Phobius"/>
    </source>
</evidence>
<name>A0ABQ7H4R1_DUNSA</name>